<dbReference type="Proteomes" id="UP000013964">
    <property type="component" value="Chromosome"/>
</dbReference>
<feature type="transmembrane region" description="Helical" evidence="1">
    <location>
        <begin position="174"/>
        <end position="197"/>
    </location>
</feature>
<accession>R4UFM9</accession>
<dbReference type="HOGENOM" id="CLU_806330_0_0_14"/>
<proteinExistence type="predicted"/>
<feature type="transmembrane region" description="Helical" evidence="1">
    <location>
        <begin position="301"/>
        <end position="321"/>
    </location>
</feature>
<feature type="transmembrane region" description="Helical" evidence="1">
    <location>
        <begin position="209"/>
        <end position="227"/>
    </location>
</feature>
<dbReference type="KEGG" id="scr:SCHRY_v1c03870"/>
<feature type="domain" description="Acyltransferase 3" evidence="2">
    <location>
        <begin position="6"/>
        <end position="312"/>
    </location>
</feature>
<protein>
    <recommendedName>
        <fullName evidence="2">Acyltransferase 3 domain-containing protein</fullName>
    </recommendedName>
</protein>
<feature type="transmembrane region" description="Helical" evidence="1">
    <location>
        <begin position="12"/>
        <end position="31"/>
    </location>
</feature>
<name>R4UFM9_9MOLU</name>
<keyword evidence="4" id="KW-1185">Reference proteome</keyword>
<dbReference type="EMBL" id="CP005077">
    <property type="protein sequence ID" value="AGM24970.1"/>
    <property type="molecule type" value="Genomic_DNA"/>
</dbReference>
<dbReference type="Pfam" id="PF01757">
    <property type="entry name" value="Acyl_transf_3"/>
    <property type="match status" value="1"/>
</dbReference>
<sequence length="344" mass="39974">MKQYSNLNLLKIVAVLFVISQHTISSFLYKNTALTTAIYPILFNNNTLFALLTGYFLINGNTLRSKYLQILLYGLPLLLIHGLGAMNYSLPPQLAFQNFIQATFDDSWYYYSIIIIYVLAPFIAHFYQTNKNGKYWIVTLFIVFTTIIVLTNVLTKINNSFNLSFMPKMSYAGYFTDMSFVKLFIWFQIGTLLKIYKLADYAKHKWWKLSIYILLVPICYFLSYYSFTTGKSDFEKICSAFSLVWTTLFSIALFGLFSAMPFSCYTIDVIAETTLVVYLLHKLQIYWLTKYWTGPFATRNIVGLILIPIGFIFWSGVGYLYNRTLGKQITGLVYRWDNKFLQKG</sequence>
<dbReference type="InterPro" id="IPR002656">
    <property type="entry name" value="Acyl_transf_3_dom"/>
</dbReference>
<reference evidence="3 4" key="1">
    <citation type="journal article" date="2013" name="Genome Biol. Evol.">
        <title>Complete genomes of two dipteran-associated spiroplasmas provided insights into the origin, dynamics, and impacts of viral invasion in spiroplasma.</title>
        <authorList>
            <person name="Ku C."/>
            <person name="Lo W.S."/>
            <person name="Chen L.L."/>
            <person name="Kuo C.H."/>
        </authorList>
    </citation>
    <scope>NUCLEOTIDE SEQUENCE [LARGE SCALE GENOMIC DNA]</scope>
    <source>
        <strain evidence="3 4">DF-1</strain>
    </source>
</reference>
<evidence type="ECO:0000259" key="2">
    <source>
        <dbReference type="Pfam" id="PF01757"/>
    </source>
</evidence>
<feature type="transmembrane region" description="Helical" evidence="1">
    <location>
        <begin position="239"/>
        <end position="257"/>
    </location>
</feature>
<feature type="transmembrane region" description="Helical" evidence="1">
    <location>
        <begin position="135"/>
        <end position="154"/>
    </location>
</feature>
<keyword evidence="1" id="KW-0472">Membrane</keyword>
<dbReference type="PATRIC" id="fig|1276227.3.peg.387"/>
<dbReference type="AlphaFoldDB" id="R4UFM9"/>
<keyword evidence="1" id="KW-0812">Transmembrane</keyword>
<feature type="transmembrane region" description="Helical" evidence="1">
    <location>
        <begin position="108"/>
        <end position="128"/>
    </location>
</feature>
<evidence type="ECO:0000256" key="1">
    <source>
        <dbReference type="SAM" id="Phobius"/>
    </source>
</evidence>
<keyword evidence="1" id="KW-1133">Transmembrane helix</keyword>
<organism evidence="3 4">
    <name type="scientific">Spiroplasma chrysopicola DF-1</name>
    <dbReference type="NCBI Taxonomy" id="1276227"/>
    <lineage>
        <taxon>Bacteria</taxon>
        <taxon>Bacillati</taxon>
        <taxon>Mycoplasmatota</taxon>
        <taxon>Mollicutes</taxon>
        <taxon>Entomoplasmatales</taxon>
        <taxon>Spiroplasmataceae</taxon>
        <taxon>Spiroplasma</taxon>
    </lineage>
</organism>
<dbReference type="GO" id="GO:0016747">
    <property type="term" value="F:acyltransferase activity, transferring groups other than amino-acyl groups"/>
    <property type="evidence" value="ECO:0007669"/>
    <property type="project" value="InterPro"/>
</dbReference>
<feature type="transmembrane region" description="Helical" evidence="1">
    <location>
        <begin position="37"/>
        <end position="58"/>
    </location>
</feature>
<dbReference type="OrthoDB" id="388674at2"/>
<dbReference type="RefSeq" id="WP_016338795.1">
    <property type="nucleotide sequence ID" value="NC_021280.1"/>
</dbReference>
<feature type="transmembrane region" description="Helical" evidence="1">
    <location>
        <begin position="70"/>
        <end position="88"/>
    </location>
</feature>
<evidence type="ECO:0000313" key="4">
    <source>
        <dbReference type="Proteomes" id="UP000013964"/>
    </source>
</evidence>
<dbReference type="STRING" id="1276227.SCHRY_v1c03870"/>
<gene>
    <name evidence="3" type="ORF">SCHRY_v1c03870</name>
</gene>
<evidence type="ECO:0000313" key="3">
    <source>
        <dbReference type="EMBL" id="AGM24970.1"/>
    </source>
</evidence>